<dbReference type="AlphaFoldDB" id="A0A8X6T6I1"/>
<sequence>MHCVPFRVLLFLTAVPSYPSAWLALLAFVQTSAAACGCRKEDRFGAGRVHYHGSHAPDVAVAGWFTALPRCRARTLKPELGSCLDYSGPRFYLPRKCVDAAAGEKNAWFAVQL</sequence>
<feature type="signal peptide" evidence="1">
    <location>
        <begin position="1"/>
        <end position="34"/>
    </location>
</feature>
<comment type="caution">
    <text evidence="2">The sequence shown here is derived from an EMBL/GenBank/DDBJ whole genome shotgun (WGS) entry which is preliminary data.</text>
</comment>
<proteinExistence type="predicted"/>
<evidence type="ECO:0000313" key="3">
    <source>
        <dbReference type="Proteomes" id="UP000887013"/>
    </source>
</evidence>
<dbReference type="Proteomes" id="UP000887013">
    <property type="component" value="Unassembled WGS sequence"/>
</dbReference>
<name>A0A8X6T6I1_NEPPI</name>
<reference evidence="2" key="1">
    <citation type="submission" date="2020-08" db="EMBL/GenBank/DDBJ databases">
        <title>Multicomponent nature underlies the extraordinary mechanical properties of spider dragline silk.</title>
        <authorList>
            <person name="Kono N."/>
            <person name="Nakamura H."/>
            <person name="Mori M."/>
            <person name="Yoshida Y."/>
            <person name="Ohtoshi R."/>
            <person name="Malay A.D."/>
            <person name="Moran D.A.P."/>
            <person name="Tomita M."/>
            <person name="Numata K."/>
            <person name="Arakawa K."/>
        </authorList>
    </citation>
    <scope>NUCLEOTIDE SEQUENCE</scope>
</reference>
<evidence type="ECO:0000313" key="2">
    <source>
        <dbReference type="EMBL" id="GFS83033.1"/>
    </source>
</evidence>
<feature type="chain" id="PRO_5036473961" description="Secreted protein" evidence="1">
    <location>
        <begin position="35"/>
        <end position="113"/>
    </location>
</feature>
<keyword evidence="1" id="KW-0732">Signal</keyword>
<keyword evidence="3" id="KW-1185">Reference proteome</keyword>
<organism evidence="2 3">
    <name type="scientific">Nephila pilipes</name>
    <name type="common">Giant wood spider</name>
    <name type="synonym">Nephila maculata</name>
    <dbReference type="NCBI Taxonomy" id="299642"/>
    <lineage>
        <taxon>Eukaryota</taxon>
        <taxon>Metazoa</taxon>
        <taxon>Ecdysozoa</taxon>
        <taxon>Arthropoda</taxon>
        <taxon>Chelicerata</taxon>
        <taxon>Arachnida</taxon>
        <taxon>Araneae</taxon>
        <taxon>Araneomorphae</taxon>
        <taxon>Entelegynae</taxon>
        <taxon>Araneoidea</taxon>
        <taxon>Nephilidae</taxon>
        <taxon>Nephila</taxon>
    </lineage>
</organism>
<protein>
    <recommendedName>
        <fullName evidence="4">Secreted protein</fullName>
    </recommendedName>
</protein>
<gene>
    <name evidence="2" type="ORF">NPIL_631371</name>
</gene>
<accession>A0A8X6T6I1</accession>
<evidence type="ECO:0000256" key="1">
    <source>
        <dbReference type="SAM" id="SignalP"/>
    </source>
</evidence>
<evidence type="ECO:0008006" key="4">
    <source>
        <dbReference type="Google" id="ProtNLM"/>
    </source>
</evidence>
<dbReference type="EMBL" id="BMAW01051882">
    <property type="protein sequence ID" value="GFS83033.1"/>
    <property type="molecule type" value="Genomic_DNA"/>
</dbReference>